<name>A0A6J6IYA3_9ZZZZ</name>
<gene>
    <name evidence="2" type="ORF">UFOPK1951_00781</name>
</gene>
<feature type="compositionally biased region" description="Polar residues" evidence="1">
    <location>
        <begin position="95"/>
        <end position="115"/>
    </location>
</feature>
<protein>
    <submittedName>
        <fullName evidence="2">Unannotated protein</fullName>
    </submittedName>
</protein>
<dbReference type="AlphaFoldDB" id="A0A6J6IYA3"/>
<evidence type="ECO:0000256" key="1">
    <source>
        <dbReference type="SAM" id="MobiDB-lite"/>
    </source>
</evidence>
<proteinExistence type="predicted"/>
<evidence type="ECO:0000313" key="2">
    <source>
        <dbReference type="EMBL" id="CAB4629732.1"/>
    </source>
</evidence>
<dbReference type="EMBL" id="CAEZVH010000097">
    <property type="protein sequence ID" value="CAB4629732.1"/>
    <property type="molecule type" value="Genomic_DNA"/>
</dbReference>
<reference evidence="2" key="1">
    <citation type="submission" date="2020-05" db="EMBL/GenBank/DDBJ databases">
        <authorList>
            <person name="Chiriac C."/>
            <person name="Salcher M."/>
            <person name="Ghai R."/>
            <person name="Kavagutti S V."/>
        </authorList>
    </citation>
    <scope>NUCLEOTIDE SEQUENCE</scope>
</reference>
<organism evidence="2">
    <name type="scientific">freshwater metagenome</name>
    <dbReference type="NCBI Taxonomy" id="449393"/>
    <lineage>
        <taxon>unclassified sequences</taxon>
        <taxon>metagenomes</taxon>
        <taxon>ecological metagenomes</taxon>
    </lineage>
</organism>
<sequence length="115" mass="11691">MNGVPRAAISAITGARTCVYVSSTMSSGAHGSGEYAPIPPVFAPKSPSSARLKSCAGCIATMFLPSEIPNRDISGPFKNSSITTRVHESACANAASRSDVTTTPLPAASPSSFTT</sequence>
<accession>A0A6J6IYA3</accession>
<feature type="region of interest" description="Disordered" evidence="1">
    <location>
        <begin position="93"/>
        <end position="115"/>
    </location>
</feature>